<evidence type="ECO:0008006" key="3">
    <source>
        <dbReference type="Google" id="ProtNLM"/>
    </source>
</evidence>
<proteinExistence type="predicted"/>
<dbReference type="AlphaFoldDB" id="A0AAV4WIK7"/>
<keyword evidence="2" id="KW-1185">Reference proteome</keyword>
<dbReference type="EMBL" id="BPLR01016219">
    <property type="protein sequence ID" value="GIY82193.1"/>
    <property type="molecule type" value="Genomic_DNA"/>
</dbReference>
<organism evidence="1 2">
    <name type="scientific">Caerostris extrusa</name>
    <name type="common">Bark spider</name>
    <name type="synonym">Caerostris bankana</name>
    <dbReference type="NCBI Taxonomy" id="172846"/>
    <lineage>
        <taxon>Eukaryota</taxon>
        <taxon>Metazoa</taxon>
        <taxon>Ecdysozoa</taxon>
        <taxon>Arthropoda</taxon>
        <taxon>Chelicerata</taxon>
        <taxon>Arachnida</taxon>
        <taxon>Araneae</taxon>
        <taxon>Araneomorphae</taxon>
        <taxon>Entelegynae</taxon>
        <taxon>Araneoidea</taxon>
        <taxon>Araneidae</taxon>
        <taxon>Caerostris</taxon>
    </lineage>
</organism>
<reference evidence="1 2" key="1">
    <citation type="submission" date="2021-06" db="EMBL/GenBank/DDBJ databases">
        <title>Caerostris extrusa draft genome.</title>
        <authorList>
            <person name="Kono N."/>
            <person name="Arakawa K."/>
        </authorList>
    </citation>
    <scope>NUCLEOTIDE SEQUENCE [LARGE SCALE GENOMIC DNA]</scope>
</reference>
<accession>A0AAV4WIK7</accession>
<evidence type="ECO:0000313" key="2">
    <source>
        <dbReference type="Proteomes" id="UP001054945"/>
    </source>
</evidence>
<evidence type="ECO:0000313" key="1">
    <source>
        <dbReference type="EMBL" id="GIY82193.1"/>
    </source>
</evidence>
<dbReference type="Proteomes" id="UP001054945">
    <property type="component" value="Unassembled WGS sequence"/>
</dbReference>
<sequence length="79" mass="9262">MLPALAFKCVFGFRSLAYKMPIKTLEGIIARIVVAVLAHHQHTRYLFLRIIAHRRYRVRNDIAKPHFEIAHAIISLLWQ</sequence>
<comment type="caution">
    <text evidence="1">The sequence shown here is derived from an EMBL/GenBank/DDBJ whole genome shotgun (WGS) entry which is preliminary data.</text>
</comment>
<gene>
    <name evidence="1" type="ORF">CEXT_670161</name>
</gene>
<protein>
    <recommendedName>
        <fullName evidence="3">Secreted protein</fullName>
    </recommendedName>
</protein>
<name>A0AAV4WIK7_CAEEX</name>